<keyword evidence="2" id="KW-0479">Metal-binding</keyword>
<dbReference type="InterPro" id="IPR000679">
    <property type="entry name" value="Znf_GATA"/>
</dbReference>
<accession>A0ABD2PWR4</accession>
<dbReference type="EMBL" id="JBJKFK010001973">
    <property type="protein sequence ID" value="KAL3311880.1"/>
    <property type="molecule type" value="Genomic_DNA"/>
</dbReference>
<dbReference type="Proteomes" id="UP001626550">
    <property type="component" value="Unassembled WGS sequence"/>
</dbReference>
<feature type="compositionally biased region" description="Polar residues" evidence="3">
    <location>
        <begin position="65"/>
        <end position="80"/>
    </location>
</feature>
<dbReference type="AlphaFoldDB" id="A0ABD2PWR4"/>
<feature type="compositionally biased region" description="Polar residues" evidence="3">
    <location>
        <begin position="1"/>
        <end position="27"/>
    </location>
</feature>
<name>A0ABD2PWR4_9PLAT</name>
<keyword evidence="2" id="KW-0862">Zinc</keyword>
<gene>
    <name evidence="5" type="ORF">Ciccas_009533</name>
</gene>
<feature type="region of interest" description="Disordered" evidence="3">
    <location>
        <begin position="240"/>
        <end position="267"/>
    </location>
</feature>
<protein>
    <recommendedName>
        <fullName evidence="4">GATA-type domain-containing protein</fullName>
    </recommendedName>
</protein>
<evidence type="ECO:0000313" key="6">
    <source>
        <dbReference type="Proteomes" id="UP001626550"/>
    </source>
</evidence>
<feature type="region of interest" description="Disordered" evidence="3">
    <location>
        <begin position="200"/>
        <end position="224"/>
    </location>
</feature>
<dbReference type="Gene3D" id="3.30.50.10">
    <property type="entry name" value="Erythroid Transcription Factor GATA-1, subunit A"/>
    <property type="match status" value="1"/>
</dbReference>
<dbReference type="GO" id="GO:0008270">
    <property type="term" value="F:zinc ion binding"/>
    <property type="evidence" value="ECO:0007669"/>
    <property type="project" value="UniProtKB-KW"/>
</dbReference>
<sequence>MMQTRSDSSPTKATPQNNLDLSSTTSGEGLDVSLNSSSGSIYPPPSFYPSPYSRTVKTEPKEDGNFTSPSFQSPQETQNYYPKPDLSAMGYSMNSGQQNTASMFMAAAAYAYAAGCQNQMEYNWQSPSRYPTGYQSFYSYDSHSYPNIGPDFSSYQRSFASADERTRECVNCGVVDTSIWKMDENGLFLCNECYRAHKGSQPRTTDHEPASTEEVDESQKSLSSQASSLNFLEQGAAEKDEGYRSHSFEDGSNSGTSSKTGANSSNRKPVSCVALFILGSVTKANFRRDCQLCNVYPRHD</sequence>
<feature type="region of interest" description="Disordered" evidence="3">
    <location>
        <begin position="1"/>
        <end position="83"/>
    </location>
</feature>
<dbReference type="SMART" id="SM00401">
    <property type="entry name" value="ZnF_GATA"/>
    <property type="match status" value="1"/>
</dbReference>
<dbReference type="PROSITE" id="PS50114">
    <property type="entry name" value="GATA_ZN_FINGER_2"/>
    <property type="match status" value="1"/>
</dbReference>
<feature type="domain" description="GATA-type" evidence="4">
    <location>
        <begin position="163"/>
        <end position="193"/>
    </location>
</feature>
<keyword evidence="6" id="KW-1185">Reference proteome</keyword>
<comment type="caution">
    <text evidence="5">The sequence shown here is derived from an EMBL/GenBank/DDBJ whole genome shotgun (WGS) entry which is preliminary data.</text>
</comment>
<keyword evidence="1" id="KW-0539">Nucleus</keyword>
<dbReference type="SUPFAM" id="SSF57716">
    <property type="entry name" value="Glucocorticoid receptor-like (DNA-binding domain)"/>
    <property type="match status" value="1"/>
</dbReference>
<organism evidence="5 6">
    <name type="scientific">Cichlidogyrus casuarinus</name>
    <dbReference type="NCBI Taxonomy" id="1844966"/>
    <lineage>
        <taxon>Eukaryota</taxon>
        <taxon>Metazoa</taxon>
        <taxon>Spiralia</taxon>
        <taxon>Lophotrochozoa</taxon>
        <taxon>Platyhelminthes</taxon>
        <taxon>Monogenea</taxon>
        <taxon>Monopisthocotylea</taxon>
        <taxon>Dactylogyridea</taxon>
        <taxon>Ancyrocephalidae</taxon>
        <taxon>Cichlidogyrus</taxon>
    </lineage>
</organism>
<feature type="compositionally biased region" description="Polar residues" evidence="3">
    <location>
        <begin position="250"/>
        <end position="267"/>
    </location>
</feature>
<feature type="compositionally biased region" description="Basic and acidic residues" evidence="3">
    <location>
        <begin position="240"/>
        <end position="249"/>
    </location>
</feature>
<evidence type="ECO:0000259" key="4">
    <source>
        <dbReference type="PROSITE" id="PS50114"/>
    </source>
</evidence>
<proteinExistence type="predicted"/>
<evidence type="ECO:0000313" key="5">
    <source>
        <dbReference type="EMBL" id="KAL3311880.1"/>
    </source>
</evidence>
<evidence type="ECO:0000256" key="1">
    <source>
        <dbReference type="ARBA" id="ARBA00023242"/>
    </source>
</evidence>
<evidence type="ECO:0000256" key="3">
    <source>
        <dbReference type="SAM" id="MobiDB-lite"/>
    </source>
</evidence>
<keyword evidence="2" id="KW-0863">Zinc-finger</keyword>
<evidence type="ECO:0000256" key="2">
    <source>
        <dbReference type="PROSITE-ProRule" id="PRU00094"/>
    </source>
</evidence>
<reference evidence="5 6" key="1">
    <citation type="submission" date="2024-11" db="EMBL/GenBank/DDBJ databases">
        <title>Adaptive evolution of stress response genes in parasites aligns with host niche diversity.</title>
        <authorList>
            <person name="Hahn C."/>
            <person name="Resl P."/>
        </authorList>
    </citation>
    <scope>NUCLEOTIDE SEQUENCE [LARGE SCALE GENOMIC DNA]</scope>
    <source>
        <strain evidence="5">EGGRZ-B1_66</strain>
        <tissue evidence="5">Body</tissue>
    </source>
</reference>
<dbReference type="InterPro" id="IPR013088">
    <property type="entry name" value="Znf_NHR/GATA"/>
</dbReference>